<comment type="similarity">
    <text evidence="2">Belongs to the acyltransferase 3 family.</text>
</comment>
<keyword evidence="5" id="KW-0378">Hydrolase</keyword>
<dbReference type="InterPro" id="IPR050879">
    <property type="entry name" value="Acyltransferase_3"/>
</dbReference>
<keyword evidence="6" id="KW-1185">Reference proteome</keyword>
<keyword evidence="3" id="KW-1133">Transmembrane helix</keyword>
<evidence type="ECO:0000313" key="5">
    <source>
        <dbReference type="EMBL" id="SDP86545.1"/>
    </source>
</evidence>
<dbReference type="GO" id="GO:0000271">
    <property type="term" value="P:polysaccharide biosynthetic process"/>
    <property type="evidence" value="ECO:0007669"/>
    <property type="project" value="TreeGrafter"/>
</dbReference>
<dbReference type="PANTHER" id="PTHR23028">
    <property type="entry name" value="ACETYLTRANSFERASE"/>
    <property type="match status" value="1"/>
</dbReference>
<evidence type="ECO:0000256" key="2">
    <source>
        <dbReference type="ARBA" id="ARBA00007400"/>
    </source>
</evidence>
<dbReference type="EMBL" id="FNJU01000009">
    <property type="protein sequence ID" value="SDP86545.1"/>
    <property type="molecule type" value="Genomic_DNA"/>
</dbReference>
<dbReference type="AlphaFoldDB" id="A0A1H0W801"/>
<evidence type="ECO:0000256" key="3">
    <source>
        <dbReference type="SAM" id="Phobius"/>
    </source>
</evidence>
<feature type="transmembrane region" description="Helical" evidence="3">
    <location>
        <begin position="157"/>
        <end position="179"/>
    </location>
</feature>
<feature type="transmembrane region" description="Helical" evidence="3">
    <location>
        <begin position="213"/>
        <end position="237"/>
    </location>
</feature>
<reference evidence="6" key="1">
    <citation type="submission" date="2016-10" db="EMBL/GenBank/DDBJ databases">
        <authorList>
            <person name="Varghese N."/>
            <person name="Submissions S."/>
        </authorList>
    </citation>
    <scope>NUCLEOTIDE SEQUENCE [LARGE SCALE GENOMIC DNA]</scope>
    <source>
        <strain evidence="6">IBRC-M10078</strain>
    </source>
</reference>
<name>A0A1H0W801_9BACI</name>
<dbReference type="GO" id="GO:0016787">
    <property type="term" value="F:hydrolase activity"/>
    <property type="evidence" value="ECO:0007669"/>
    <property type="project" value="UniProtKB-KW"/>
</dbReference>
<feature type="transmembrane region" description="Helical" evidence="3">
    <location>
        <begin position="55"/>
        <end position="79"/>
    </location>
</feature>
<comment type="subcellular location">
    <subcellularLocation>
        <location evidence="1">Membrane</location>
    </subcellularLocation>
</comment>
<dbReference type="GO" id="GO:0016020">
    <property type="term" value="C:membrane"/>
    <property type="evidence" value="ECO:0007669"/>
    <property type="project" value="TreeGrafter"/>
</dbReference>
<feature type="transmembrane region" description="Helical" evidence="3">
    <location>
        <begin position="99"/>
        <end position="116"/>
    </location>
</feature>
<proteinExistence type="inferred from homology"/>
<evidence type="ECO:0000313" key="6">
    <source>
        <dbReference type="Proteomes" id="UP000199159"/>
    </source>
</evidence>
<dbReference type="PANTHER" id="PTHR23028:SF131">
    <property type="entry name" value="BLR2367 PROTEIN"/>
    <property type="match status" value="1"/>
</dbReference>
<accession>A0A1H0W801</accession>
<evidence type="ECO:0000259" key="4">
    <source>
        <dbReference type="Pfam" id="PF01757"/>
    </source>
</evidence>
<feature type="domain" description="Acyltransferase 3" evidence="4">
    <location>
        <begin position="7"/>
        <end position="370"/>
    </location>
</feature>
<dbReference type="InterPro" id="IPR002656">
    <property type="entry name" value="Acyl_transf_3_dom"/>
</dbReference>
<dbReference type="Proteomes" id="UP000199159">
    <property type="component" value="Unassembled WGS sequence"/>
</dbReference>
<feature type="transmembrane region" description="Helical" evidence="3">
    <location>
        <begin position="186"/>
        <end position="207"/>
    </location>
</feature>
<keyword evidence="3" id="KW-0472">Membrane</keyword>
<keyword evidence="3" id="KW-0812">Transmembrane</keyword>
<keyword evidence="5" id="KW-0012">Acyltransferase</keyword>
<dbReference type="Pfam" id="PF01757">
    <property type="entry name" value="Acyl_transf_3"/>
    <property type="match status" value="1"/>
</dbReference>
<dbReference type="GO" id="GO:0016747">
    <property type="term" value="F:acyltransferase activity, transferring groups other than amino-acyl groups"/>
    <property type="evidence" value="ECO:0007669"/>
    <property type="project" value="InterPro"/>
</dbReference>
<feature type="transmembrane region" description="Helical" evidence="3">
    <location>
        <begin position="12"/>
        <end position="35"/>
    </location>
</feature>
<sequence>MNNKRFYELDSLRGIAAISVVFHHCLLAFSVFLLAHKHTAVENIFLNIFTYSPLHILWAGHEAVILFFILSGFVLALAFLKENKPTYLTYIIKRFCRIYLPYIITIFVSIALYSFLGQNDNKQLSYWFNDMWSSPVTFETLLHFLLMTGIDTHNINTVTWTLVLELRISIIFPFLMYFINRYSFTPLLTFGGLAWALIYLGTTYASWHINNGMIATFLAVFAQTVYYTIFFILGALLAKYLDVVIAFFKQTRKAYKYVLMTLCIILYTIEWNFPVLGQLKYAGNFVASKFIIDFFISVGVIILFVFVISTKELKTFLNKKSFLFLGKISYSLYLIHPIVLLVYVFFFQNLLPLYSIIIVVPLLSVLLSVVYYQYVELPSMTLGKKLTSIKLLKVKVKMEKSA</sequence>
<organism evidence="5 6">
    <name type="scientific">Litchfieldia salsa</name>
    <dbReference type="NCBI Taxonomy" id="930152"/>
    <lineage>
        <taxon>Bacteria</taxon>
        <taxon>Bacillati</taxon>
        <taxon>Bacillota</taxon>
        <taxon>Bacilli</taxon>
        <taxon>Bacillales</taxon>
        <taxon>Bacillaceae</taxon>
        <taxon>Litchfieldia</taxon>
    </lineage>
</organism>
<protein>
    <submittedName>
        <fullName evidence="5">Peptidoglycan/LPS O-acetylase OafA/YrhL, contains acyltransferase and SGNH-hydrolase domains</fullName>
    </submittedName>
</protein>
<dbReference type="STRING" id="930152.SAMN05216565_109148"/>
<keyword evidence="5" id="KW-0808">Transferase</keyword>
<gene>
    <name evidence="5" type="ORF">SAMN05216565_109148</name>
</gene>
<feature type="transmembrane region" description="Helical" evidence="3">
    <location>
        <begin position="257"/>
        <end position="274"/>
    </location>
</feature>
<dbReference type="RefSeq" id="WP_175490355.1">
    <property type="nucleotide sequence ID" value="NZ_FNJU01000009.1"/>
</dbReference>
<feature type="transmembrane region" description="Helical" evidence="3">
    <location>
        <begin position="353"/>
        <end position="375"/>
    </location>
</feature>
<feature type="transmembrane region" description="Helical" evidence="3">
    <location>
        <begin position="286"/>
        <end position="309"/>
    </location>
</feature>
<feature type="transmembrane region" description="Helical" evidence="3">
    <location>
        <begin position="330"/>
        <end position="347"/>
    </location>
</feature>
<evidence type="ECO:0000256" key="1">
    <source>
        <dbReference type="ARBA" id="ARBA00004370"/>
    </source>
</evidence>